<reference evidence="1 2" key="1">
    <citation type="journal article" date="2019" name="Genome Biol. Evol.">
        <title>Insights into the evolution of the New World diploid cottons (Gossypium, subgenus Houzingenia) based on genome sequencing.</title>
        <authorList>
            <person name="Grover C.E."/>
            <person name="Arick M.A. 2nd"/>
            <person name="Thrash A."/>
            <person name="Conover J.L."/>
            <person name="Sanders W.S."/>
            <person name="Peterson D.G."/>
            <person name="Frelichowski J.E."/>
            <person name="Scheffler J.A."/>
            <person name="Scheffler B.E."/>
            <person name="Wendel J.F."/>
        </authorList>
    </citation>
    <scope>NUCLEOTIDE SEQUENCE [LARGE SCALE GENOMIC DNA]</scope>
    <source>
        <strain evidence="1">1</strain>
        <tissue evidence="1">Leaf</tissue>
    </source>
</reference>
<protein>
    <submittedName>
        <fullName evidence="1">Uncharacterized protein</fullName>
    </submittedName>
</protein>
<name>A0A7J9NEQ5_GOSSC</name>
<evidence type="ECO:0000313" key="2">
    <source>
        <dbReference type="Proteomes" id="UP000593576"/>
    </source>
</evidence>
<keyword evidence="2" id="KW-1185">Reference proteome</keyword>
<gene>
    <name evidence="1" type="ORF">Goshw_016261</name>
</gene>
<dbReference type="Proteomes" id="UP000593576">
    <property type="component" value="Unassembled WGS sequence"/>
</dbReference>
<sequence>MMFRYLGFGEPSDTHLCWS</sequence>
<dbReference type="EMBL" id="JABFAF010279880">
    <property type="protein sequence ID" value="MBA0881782.1"/>
    <property type="molecule type" value="Genomic_DNA"/>
</dbReference>
<evidence type="ECO:0000313" key="1">
    <source>
        <dbReference type="EMBL" id="MBA0881782.1"/>
    </source>
</evidence>
<accession>A0A7J9NEQ5</accession>
<comment type="caution">
    <text evidence="1">The sequence shown here is derived from an EMBL/GenBank/DDBJ whole genome shotgun (WGS) entry which is preliminary data.</text>
</comment>
<proteinExistence type="predicted"/>
<dbReference type="AlphaFoldDB" id="A0A7J9NEQ5"/>
<organism evidence="1 2">
    <name type="scientific">Gossypium schwendimanii</name>
    <name type="common">Cotton</name>
    <dbReference type="NCBI Taxonomy" id="34291"/>
    <lineage>
        <taxon>Eukaryota</taxon>
        <taxon>Viridiplantae</taxon>
        <taxon>Streptophyta</taxon>
        <taxon>Embryophyta</taxon>
        <taxon>Tracheophyta</taxon>
        <taxon>Spermatophyta</taxon>
        <taxon>Magnoliopsida</taxon>
        <taxon>eudicotyledons</taxon>
        <taxon>Gunneridae</taxon>
        <taxon>Pentapetalae</taxon>
        <taxon>rosids</taxon>
        <taxon>malvids</taxon>
        <taxon>Malvales</taxon>
        <taxon>Malvaceae</taxon>
        <taxon>Malvoideae</taxon>
        <taxon>Gossypium</taxon>
    </lineage>
</organism>
<dbReference type="OrthoDB" id="997968at2759"/>